<name>A0A0B8ND51_9NOCA</name>
<dbReference type="InterPro" id="IPR031816">
    <property type="entry name" value="DUF5073"/>
</dbReference>
<evidence type="ECO:0000313" key="2">
    <source>
        <dbReference type="EMBL" id="GAP29483.1"/>
    </source>
</evidence>
<protein>
    <submittedName>
        <fullName evidence="2">Uncharacterized protein</fullName>
    </submittedName>
</protein>
<accession>A0A0B8ND51</accession>
<proteinExistence type="predicted"/>
<gene>
    <name evidence="1" type="ORF">NS506_00559</name>
    <name evidence="2" type="ORF">NSK11_contig00057-0021</name>
</gene>
<dbReference type="GeneID" id="93371212"/>
<dbReference type="AlphaFoldDB" id="A0A0B8ND51"/>
<sequence length="123" mass="12846">MTEFDIDTATRAIDSALGGPGGLGLVFNVFAGVPGVTRTPARKSLFRSEPEQVRIGSWRYEVTRDQRIRAAHIVGGIVLAEELLPAGSIAPHLARALAEIATSYGPPALPQLSAALEILGSAG</sequence>
<organism evidence="2 3">
    <name type="scientific">Nocardia seriolae</name>
    <dbReference type="NCBI Taxonomy" id="37332"/>
    <lineage>
        <taxon>Bacteria</taxon>
        <taxon>Bacillati</taxon>
        <taxon>Actinomycetota</taxon>
        <taxon>Actinomycetes</taxon>
        <taxon>Mycobacteriales</taxon>
        <taxon>Nocardiaceae</taxon>
        <taxon>Nocardia</taxon>
    </lineage>
</organism>
<evidence type="ECO:0000313" key="3">
    <source>
        <dbReference type="Proteomes" id="UP000037179"/>
    </source>
</evidence>
<keyword evidence="3" id="KW-1185">Reference proteome</keyword>
<dbReference type="EMBL" id="CP017839">
    <property type="protein sequence ID" value="APA94641.1"/>
    <property type="molecule type" value="Genomic_DNA"/>
</dbReference>
<dbReference type="Proteomes" id="UP000180166">
    <property type="component" value="Chromosome"/>
</dbReference>
<dbReference type="OrthoDB" id="4555583at2"/>
<evidence type="ECO:0000313" key="4">
    <source>
        <dbReference type="Proteomes" id="UP000180166"/>
    </source>
</evidence>
<reference evidence="3" key="1">
    <citation type="submission" date="2015-07" db="EMBL/GenBank/DDBJ databases">
        <title>Nocardia seriolae U-1 whole genome shotgun sequence.</title>
        <authorList>
            <person name="Imajoh M."/>
            <person name="Fukumoto Y."/>
            <person name="Sukeda M."/>
            <person name="Yamane J."/>
            <person name="Yamasaki K."/>
            <person name="Shimizu M."/>
            <person name="Ohnishi K."/>
            <person name="Oshima S."/>
        </authorList>
    </citation>
    <scope>NUCLEOTIDE SEQUENCE [LARGE SCALE GENOMIC DNA]</scope>
    <source>
        <strain evidence="3">U-1</strain>
    </source>
</reference>
<dbReference type="RefSeq" id="WP_033088312.1">
    <property type="nucleotide sequence ID" value="NZ_AP017900.1"/>
</dbReference>
<evidence type="ECO:0000313" key="1">
    <source>
        <dbReference type="EMBL" id="APA94641.1"/>
    </source>
</evidence>
<reference evidence="2 3" key="2">
    <citation type="journal article" date="2016" name="Genome Announc.">
        <title>Draft Genome Sequence of Erythromycin- and Oxytetracycline-Sensitive Nocardia seriolae Strain U-1 (NBRC 110359).</title>
        <authorList>
            <person name="Imajoh M."/>
            <person name="Sukeda M."/>
            <person name="Shimizu M."/>
            <person name="Yamane J."/>
            <person name="Ohnishi K."/>
            <person name="Oshima S."/>
        </authorList>
    </citation>
    <scope>NUCLEOTIDE SEQUENCE [LARGE SCALE GENOMIC DNA]</scope>
    <source>
        <strain evidence="2 3">U-1</strain>
    </source>
</reference>
<reference evidence="1 4" key="3">
    <citation type="submission" date="2016-10" db="EMBL/GenBank/DDBJ databases">
        <title>Genome sequence of Nocardia seriolae strain EM150506, isolated from Anguila japonica.</title>
        <authorList>
            <person name="Han H.-J."/>
        </authorList>
    </citation>
    <scope>NUCLEOTIDE SEQUENCE [LARGE SCALE GENOMIC DNA]</scope>
    <source>
        <strain evidence="1 4">EM150506</strain>
    </source>
</reference>
<dbReference type="Pfam" id="PF16817">
    <property type="entry name" value="DUF5073"/>
    <property type="match status" value="1"/>
</dbReference>
<dbReference type="EMBL" id="BBYQ01000057">
    <property type="protein sequence ID" value="GAP29483.1"/>
    <property type="molecule type" value="Genomic_DNA"/>
</dbReference>
<dbReference type="Proteomes" id="UP000037179">
    <property type="component" value="Unassembled WGS sequence"/>
</dbReference>
<dbReference type="KEGG" id="nsr:NS506_00559"/>